<organism evidence="4 5">
    <name type="scientific">Nitzschia inconspicua</name>
    <dbReference type="NCBI Taxonomy" id="303405"/>
    <lineage>
        <taxon>Eukaryota</taxon>
        <taxon>Sar</taxon>
        <taxon>Stramenopiles</taxon>
        <taxon>Ochrophyta</taxon>
        <taxon>Bacillariophyta</taxon>
        <taxon>Bacillariophyceae</taxon>
        <taxon>Bacillariophycidae</taxon>
        <taxon>Bacillariales</taxon>
        <taxon>Bacillariaceae</taxon>
        <taxon>Nitzschia</taxon>
    </lineage>
</organism>
<dbReference type="GO" id="GO:0003723">
    <property type="term" value="F:RNA binding"/>
    <property type="evidence" value="ECO:0007669"/>
    <property type="project" value="UniProtKB-UniRule"/>
</dbReference>
<feature type="compositionally biased region" description="Basic and acidic residues" evidence="2">
    <location>
        <begin position="86"/>
        <end position="112"/>
    </location>
</feature>
<feature type="compositionally biased region" description="Basic and acidic residues" evidence="2">
    <location>
        <begin position="295"/>
        <end position="336"/>
    </location>
</feature>
<reference evidence="4" key="1">
    <citation type="journal article" date="2021" name="Sci. Rep.">
        <title>Diploid genomic architecture of Nitzschia inconspicua, an elite biomass production diatom.</title>
        <authorList>
            <person name="Oliver A."/>
            <person name="Podell S."/>
            <person name="Pinowska A."/>
            <person name="Traller J.C."/>
            <person name="Smith S.R."/>
            <person name="McClure R."/>
            <person name="Beliaev A."/>
            <person name="Bohutskyi P."/>
            <person name="Hill E.A."/>
            <person name="Rabines A."/>
            <person name="Zheng H."/>
            <person name="Allen L.Z."/>
            <person name="Kuo A."/>
            <person name="Grigoriev I.V."/>
            <person name="Allen A.E."/>
            <person name="Hazlebeck D."/>
            <person name="Allen E.E."/>
        </authorList>
    </citation>
    <scope>NUCLEOTIDE SEQUENCE</scope>
    <source>
        <strain evidence="4">Hildebrandi</strain>
    </source>
</reference>
<dbReference type="PROSITE" id="PS50102">
    <property type="entry name" value="RRM"/>
    <property type="match status" value="1"/>
</dbReference>
<protein>
    <submittedName>
        <fullName evidence="4">RNP-1 like RNA-binding protein</fullName>
    </submittedName>
</protein>
<evidence type="ECO:0000313" key="5">
    <source>
        <dbReference type="Proteomes" id="UP000693970"/>
    </source>
</evidence>
<sequence>MSNNEDGEKRGGSKTRGDSDKDRPPRERSRSRSPVSRRRGRVRSRSRSYSRSRSPPTSYRRRSSRSPSPRGGSRGGRRRSRSRSRSPPDYRGGRSSDRDPYRRDRDGYRDRGPSSGYGSGGPRYDDYYVGRGGRGGPPPPPRDFEPYGPRGGGPYPPPRGAAPPFRGDRGGGRSEDRRRGEGMPGISLLVRNVGPHITQHDLQMAFGRIGNVRDVYIPRDYHSQQPKGFAFIEYANIEMAREARDEMDRFRIKGCELEVVFAQERRKTPNEMRGRVADPSNDGGGGGRGLARSSSFERHRQRQREGERSRDRDRPKSSPEDENKTETGEANEGGRD</sequence>
<comment type="caution">
    <text evidence="4">The sequence shown here is derived from an EMBL/GenBank/DDBJ whole genome shotgun (WGS) entry which is preliminary data.</text>
</comment>
<feature type="compositionally biased region" description="Basic and acidic residues" evidence="2">
    <location>
        <begin position="166"/>
        <end position="181"/>
    </location>
</feature>
<feature type="compositionally biased region" description="Basic and acidic residues" evidence="2">
    <location>
        <begin position="1"/>
        <end position="30"/>
    </location>
</feature>
<feature type="domain" description="RRM" evidence="3">
    <location>
        <begin position="186"/>
        <end position="264"/>
    </location>
</feature>
<keyword evidence="5" id="KW-1185">Reference proteome</keyword>
<evidence type="ECO:0000259" key="3">
    <source>
        <dbReference type="PROSITE" id="PS50102"/>
    </source>
</evidence>
<feature type="compositionally biased region" description="Basic residues" evidence="2">
    <location>
        <begin position="31"/>
        <end position="50"/>
    </location>
</feature>
<name>A0A9K3LU36_9STRA</name>
<dbReference type="PANTHER" id="PTHR48034">
    <property type="entry name" value="TRANSFORMER-2 SEX-DETERMINING PROTEIN-RELATED"/>
    <property type="match status" value="1"/>
</dbReference>
<feature type="region of interest" description="Disordered" evidence="2">
    <location>
        <begin position="1"/>
        <end position="183"/>
    </location>
</feature>
<dbReference type="SMART" id="SM00360">
    <property type="entry name" value="RRM"/>
    <property type="match status" value="1"/>
</dbReference>
<accession>A0A9K3LU36</accession>
<dbReference type="InterPro" id="IPR000504">
    <property type="entry name" value="RRM_dom"/>
</dbReference>
<feature type="compositionally biased region" description="Basic residues" evidence="2">
    <location>
        <begin position="75"/>
        <end position="84"/>
    </location>
</feature>
<dbReference type="InterPro" id="IPR050441">
    <property type="entry name" value="RBM"/>
</dbReference>
<evidence type="ECO:0000313" key="4">
    <source>
        <dbReference type="EMBL" id="KAG7368013.1"/>
    </source>
</evidence>
<gene>
    <name evidence="4" type="ORF">IV203_030756</name>
</gene>
<evidence type="ECO:0000256" key="1">
    <source>
        <dbReference type="PROSITE-ProRule" id="PRU00176"/>
    </source>
</evidence>
<dbReference type="EMBL" id="JAGRRH010000006">
    <property type="protein sequence ID" value="KAG7368013.1"/>
    <property type="molecule type" value="Genomic_DNA"/>
</dbReference>
<dbReference type="OrthoDB" id="439808at2759"/>
<proteinExistence type="predicted"/>
<feature type="compositionally biased region" description="Basic and acidic residues" evidence="2">
    <location>
        <begin position="266"/>
        <end position="276"/>
    </location>
</feature>
<dbReference type="Proteomes" id="UP000693970">
    <property type="component" value="Unassembled WGS sequence"/>
</dbReference>
<keyword evidence="1" id="KW-0694">RNA-binding</keyword>
<dbReference type="Pfam" id="PF00076">
    <property type="entry name" value="RRM_1"/>
    <property type="match status" value="1"/>
</dbReference>
<evidence type="ECO:0000256" key="2">
    <source>
        <dbReference type="SAM" id="MobiDB-lite"/>
    </source>
</evidence>
<dbReference type="AlphaFoldDB" id="A0A9K3LU36"/>
<reference evidence="4" key="2">
    <citation type="submission" date="2021-04" db="EMBL/GenBank/DDBJ databases">
        <authorList>
            <person name="Podell S."/>
        </authorList>
    </citation>
    <scope>NUCLEOTIDE SEQUENCE</scope>
    <source>
        <strain evidence="4">Hildebrandi</strain>
    </source>
</reference>
<feature type="region of interest" description="Disordered" evidence="2">
    <location>
        <begin position="266"/>
        <end position="336"/>
    </location>
</feature>